<evidence type="ECO:0000313" key="2">
    <source>
        <dbReference type="EMBL" id="QHO69557.1"/>
    </source>
</evidence>
<reference evidence="2 3" key="1">
    <citation type="submission" date="2016-09" db="EMBL/GenBank/DDBJ databases">
        <title>Complete genome sequence of microbes from the polar regions.</title>
        <authorList>
            <person name="Liao L."/>
            <person name="Chen B."/>
        </authorList>
    </citation>
    <scope>NUCLEOTIDE SEQUENCE [LARGE SCALE GENOMIC DNA]</scope>
    <source>
        <strain evidence="2 3">ZS314</strain>
    </source>
</reference>
<keyword evidence="1" id="KW-0732">Signal</keyword>
<keyword evidence="3" id="KW-1185">Reference proteome</keyword>
<dbReference type="AlphaFoldDB" id="A0A7L5AH06"/>
<dbReference type="EMBL" id="CP017146">
    <property type="protein sequence ID" value="QHO69557.1"/>
    <property type="molecule type" value="Genomic_DNA"/>
</dbReference>
<dbReference type="Proteomes" id="UP000464507">
    <property type="component" value="Chromosome"/>
</dbReference>
<organism evidence="2 3">
    <name type="scientific">Marisediminicola antarctica</name>
    <dbReference type="NCBI Taxonomy" id="674079"/>
    <lineage>
        <taxon>Bacteria</taxon>
        <taxon>Bacillati</taxon>
        <taxon>Actinomycetota</taxon>
        <taxon>Actinomycetes</taxon>
        <taxon>Micrococcales</taxon>
        <taxon>Microbacteriaceae</taxon>
        <taxon>Marisediminicola</taxon>
    </lineage>
</organism>
<sequence>MKTLVTAAIVGAFIVGGAVSPASGAETDLSATALEWFRANLTSTTDIAKFDGLTAEQQATLASYLLGETDPLGKMSKNTRRAGDFELRTSAESTLAPSSATTSELSTTAGATRTVSAWESFLFAGITISKTTVSETYYYSGIYASSIATYSCILNANYDPFSSVTTSKSGSYISSGRATAECKVAVKRGVPTPWGTIAWSPVSNVQFVTGTGSGSVYSHGWR</sequence>
<dbReference type="RefSeq" id="WP_161885931.1">
    <property type="nucleotide sequence ID" value="NZ_CP017146.1"/>
</dbReference>
<proteinExistence type="predicted"/>
<accession>A0A7L5AH06</accession>
<evidence type="ECO:0000256" key="1">
    <source>
        <dbReference type="SAM" id="SignalP"/>
    </source>
</evidence>
<gene>
    <name evidence="2" type="ORF">BHD05_07795</name>
</gene>
<feature type="chain" id="PRO_5029728913" evidence="1">
    <location>
        <begin position="25"/>
        <end position="222"/>
    </location>
</feature>
<dbReference type="OrthoDB" id="5018199at2"/>
<protein>
    <submittedName>
        <fullName evidence="2">Uncharacterized protein</fullName>
    </submittedName>
</protein>
<evidence type="ECO:0000313" key="3">
    <source>
        <dbReference type="Proteomes" id="UP000464507"/>
    </source>
</evidence>
<name>A0A7L5AH06_9MICO</name>
<dbReference type="KEGG" id="mant:BHD05_07795"/>
<feature type="signal peptide" evidence="1">
    <location>
        <begin position="1"/>
        <end position="24"/>
    </location>
</feature>